<dbReference type="SUPFAM" id="SSF56645">
    <property type="entry name" value="Acyl-CoA dehydrogenase NM domain-like"/>
    <property type="match status" value="1"/>
</dbReference>
<protein>
    <submittedName>
        <fullName evidence="8">Acyl-CoA dehydrogenase</fullName>
    </submittedName>
</protein>
<dbReference type="Pfam" id="PF00441">
    <property type="entry name" value="Acyl-CoA_dh_1"/>
    <property type="match status" value="1"/>
</dbReference>
<dbReference type="InterPro" id="IPR009100">
    <property type="entry name" value="AcylCoA_DH/oxidase_NM_dom_sf"/>
</dbReference>
<dbReference type="InterPro" id="IPR013786">
    <property type="entry name" value="AcylCoA_DH/ox_N"/>
</dbReference>
<keyword evidence="5" id="KW-0560">Oxidoreductase</keyword>
<dbReference type="Pfam" id="PF02771">
    <property type="entry name" value="Acyl-CoA_dh_N"/>
    <property type="match status" value="1"/>
</dbReference>
<dbReference type="InterPro" id="IPR036250">
    <property type="entry name" value="AcylCo_DH-like_C"/>
</dbReference>
<dbReference type="CDD" id="cd00567">
    <property type="entry name" value="ACAD"/>
    <property type="match status" value="1"/>
</dbReference>
<keyword evidence="3" id="KW-0285">Flavoprotein</keyword>
<evidence type="ECO:0000256" key="1">
    <source>
        <dbReference type="ARBA" id="ARBA00001974"/>
    </source>
</evidence>
<evidence type="ECO:0000313" key="8">
    <source>
        <dbReference type="EMBL" id="TKA92240.1"/>
    </source>
</evidence>
<dbReference type="Gene3D" id="2.40.110.10">
    <property type="entry name" value="Butyryl-CoA Dehydrogenase, subunit A, domain 2"/>
    <property type="match status" value="1"/>
</dbReference>
<accession>A0A4U0YJJ5</accession>
<comment type="cofactor">
    <cofactor evidence="1">
        <name>FAD</name>
        <dbReference type="ChEBI" id="CHEBI:57692"/>
    </cofactor>
</comment>
<comment type="similarity">
    <text evidence="2">Belongs to the acyl-CoA dehydrogenase family.</text>
</comment>
<reference evidence="8 9" key="1">
    <citation type="submission" date="2019-04" db="EMBL/GenBank/DDBJ databases">
        <title>Crypto-aerobic microbial life in anoxic (sulfidic) marine sediments.</title>
        <authorList>
            <person name="Bhattacharya S."/>
            <person name="Roy C."/>
            <person name="Mondal N."/>
            <person name="Sarkar J."/>
            <person name="Mandal S."/>
            <person name="Rameez M.J."/>
            <person name="Ghosh W."/>
        </authorList>
    </citation>
    <scope>NUCLEOTIDE SEQUENCE [LARGE SCALE GENOMIC DNA]</scope>
    <source>
        <strain evidence="8 9">SBBB</strain>
    </source>
</reference>
<organism evidence="8 9">
    <name type="scientific">Halopseudomonas bauzanensis</name>
    <dbReference type="NCBI Taxonomy" id="653930"/>
    <lineage>
        <taxon>Bacteria</taxon>
        <taxon>Pseudomonadati</taxon>
        <taxon>Pseudomonadota</taxon>
        <taxon>Gammaproteobacteria</taxon>
        <taxon>Pseudomonadales</taxon>
        <taxon>Pseudomonadaceae</taxon>
        <taxon>Halopseudomonas</taxon>
    </lineage>
</organism>
<dbReference type="Proteomes" id="UP000305198">
    <property type="component" value="Unassembled WGS sequence"/>
</dbReference>
<dbReference type="InterPro" id="IPR046373">
    <property type="entry name" value="Acyl-CoA_Oxase/DH_mid-dom_sf"/>
</dbReference>
<gene>
    <name evidence="8" type="ORF">FA869_07565</name>
</gene>
<dbReference type="RefSeq" id="WP_136869209.1">
    <property type="nucleotide sequence ID" value="NZ_SWAV01000002.1"/>
</dbReference>
<evidence type="ECO:0000313" key="9">
    <source>
        <dbReference type="Proteomes" id="UP000305198"/>
    </source>
</evidence>
<dbReference type="Gene3D" id="1.10.540.10">
    <property type="entry name" value="Acyl-CoA dehydrogenase/oxidase, N-terminal domain"/>
    <property type="match status" value="1"/>
</dbReference>
<keyword evidence="4" id="KW-0274">FAD</keyword>
<comment type="caution">
    <text evidence="8">The sequence shown here is derived from an EMBL/GenBank/DDBJ whole genome shotgun (WGS) entry which is preliminary data.</text>
</comment>
<dbReference type="InterPro" id="IPR037069">
    <property type="entry name" value="AcylCoA_DH/ox_N_sf"/>
</dbReference>
<proteinExistence type="inferred from homology"/>
<dbReference type="PANTHER" id="PTHR43884:SF20">
    <property type="entry name" value="ACYL-COA DEHYDROGENASE FADE28"/>
    <property type="match status" value="1"/>
</dbReference>
<dbReference type="EMBL" id="SWAV01000002">
    <property type="protein sequence ID" value="TKA92240.1"/>
    <property type="molecule type" value="Genomic_DNA"/>
</dbReference>
<dbReference type="Gene3D" id="1.20.140.10">
    <property type="entry name" value="Butyryl-CoA Dehydrogenase, subunit A, domain 3"/>
    <property type="match status" value="1"/>
</dbReference>
<dbReference type="GO" id="GO:0050660">
    <property type="term" value="F:flavin adenine dinucleotide binding"/>
    <property type="evidence" value="ECO:0007669"/>
    <property type="project" value="InterPro"/>
</dbReference>
<evidence type="ECO:0000259" key="7">
    <source>
        <dbReference type="Pfam" id="PF02771"/>
    </source>
</evidence>
<name>A0A4U0YJJ5_9GAMM</name>
<evidence type="ECO:0000256" key="2">
    <source>
        <dbReference type="ARBA" id="ARBA00009347"/>
    </source>
</evidence>
<feature type="domain" description="Acyl-CoA dehydrogenase/oxidase C-terminal" evidence="6">
    <location>
        <begin position="243"/>
        <end position="363"/>
    </location>
</feature>
<sequence>MLLTPTDLQEMIESSVLGYLKHEYDFIARASSLSATNGINATVWQNFADMGWLGLPVAEENGGIGGGPMEAGLLMRAFGQHLVVEPYLACVLRATRLLQATASAAQKSQWLPALVTGEKRLVLAHEERFESAPWAPRATRATRATRDAEGYLLTGSKVLVAGTPGADALIVSAELEGGGCGLFLVEPDNPGVTLSAQRTLDSAHAADLTLNQVRIVDDALLGDPSSNQAVLDEVIAAAIIAECWEATGAMQAALEQTAAYVCERQQFGKPLSSFQVVQHRLAEMAVACEDSLAVCQLAALRSQDDPRCARQMSALARSKVGRCAREVSQAAVQLHGAMGVSEELMVASLFRKLLAFHQQHGTTAAFTAAYGNHMLETGTWRNSQVLPAVATE</sequence>
<dbReference type="SUPFAM" id="SSF47203">
    <property type="entry name" value="Acyl-CoA dehydrogenase C-terminal domain-like"/>
    <property type="match status" value="1"/>
</dbReference>
<evidence type="ECO:0000256" key="3">
    <source>
        <dbReference type="ARBA" id="ARBA00022630"/>
    </source>
</evidence>
<dbReference type="InterPro" id="IPR009075">
    <property type="entry name" value="AcylCo_DH/oxidase_C"/>
</dbReference>
<dbReference type="AlphaFoldDB" id="A0A4U0YJJ5"/>
<evidence type="ECO:0000256" key="5">
    <source>
        <dbReference type="ARBA" id="ARBA00023002"/>
    </source>
</evidence>
<feature type="domain" description="Acyl-CoA dehydrogenase/oxidase N-terminal" evidence="7">
    <location>
        <begin position="6"/>
        <end position="118"/>
    </location>
</feature>
<evidence type="ECO:0000256" key="4">
    <source>
        <dbReference type="ARBA" id="ARBA00022827"/>
    </source>
</evidence>
<evidence type="ECO:0000259" key="6">
    <source>
        <dbReference type="Pfam" id="PF00441"/>
    </source>
</evidence>
<dbReference type="PANTHER" id="PTHR43884">
    <property type="entry name" value="ACYL-COA DEHYDROGENASE"/>
    <property type="match status" value="1"/>
</dbReference>
<dbReference type="GO" id="GO:0003995">
    <property type="term" value="F:acyl-CoA dehydrogenase activity"/>
    <property type="evidence" value="ECO:0007669"/>
    <property type="project" value="TreeGrafter"/>
</dbReference>